<dbReference type="InterPro" id="IPR022301">
    <property type="entry name" value="Integral_membrane_YjbE"/>
</dbReference>
<dbReference type="GO" id="GO:0016020">
    <property type="term" value="C:membrane"/>
    <property type="evidence" value="ECO:0007669"/>
    <property type="project" value="UniProtKB-SubCell"/>
</dbReference>
<feature type="transmembrane region" description="Helical" evidence="6">
    <location>
        <begin position="12"/>
        <end position="34"/>
    </location>
</feature>
<evidence type="ECO:0000256" key="6">
    <source>
        <dbReference type="SAM" id="Phobius"/>
    </source>
</evidence>
<dbReference type="Pfam" id="PF03741">
    <property type="entry name" value="TerC"/>
    <property type="match status" value="1"/>
</dbReference>
<dbReference type="EMBL" id="JAEPWM010000008">
    <property type="protein sequence ID" value="MBK6008010.1"/>
    <property type="molecule type" value="Genomic_DNA"/>
</dbReference>
<feature type="transmembrane region" description="Helical" evidence="6">
    <location>
        <begin position="133"/>
        <end position="152"/>
    </location>
</feature>
<keyword evidence="8" id="KW-1185">Reference proteome</keyword>
<evidence type="ECO:0000313" key="7">
    <source>
        <dbReference type="EMBL" id="MBK6008010.1"/>
    </source>
</evidence>
<evidence type="ECO:0000256" key="4">
    <source>
        <dbReference type="ARBA" id="ARBA00022989"/>
    </source>
</evidence>
<proteinExistence type="inferred from homology"/>
<sequence length="235" mass="24593">MSALMTPEFWVALAQIILINIVLSGDNAVVIALACRALPPRQQKSAILFGSAGAVVLRVVLTFFAVLLLAQPYLKLIGAVLLLWIGIGLLKGDDEDEDHEDQASLWAAIKTIMIADVVMSLDNVIGVAAAAKGNILLLVAGLVISIPLIVFGSTLILKLMGRFPVIITAGAALLGWVAGEMAVSDPVVHGLVASRQWLHIAAPLTGALLVVAIGKWLGRRRNDDDEKGGAAGTAS</sequence>
<evidence type="ECO:0000256" key="1">
    <source>
        <dbReference type="ARBA" id="ARBA00004141"/>
    </source>
</evidence>
<keyword evidence="5 6" id="KW-0472">Membrane</keyword>
<accession>A0A934TVE2</accession>
<feature type="transmembrane region" description="Helical" evidence="6">
    <location>
        <begin position="159"/>
        <end position="177"/>
    </location>
</feature>
<reference evidence="7" key="1">
    <citation type="journal article" date="2012" name="J. Microbiol. Biotechnol.">
        <title>Ramlibacter ginsenosidimutans sp. nov., with ginsenoside-converting activity.</title>
        <authorList>
            <person name="Wang L."/>
            <person name="An D.S."/>
            <person name="Kim S.G."/>
            <person name="Jin F.X."/>
            <person name="Kim S.C."/>
            <person name="Lee S.T."/>
            <person name="Im W.T."/>
        </authorList>
    </citation>
    <scope>NUCLEOTIDE SEQUENCE</scope>
    <source>
        <strain evidence="7">KACC 17527</strain>
    </source>
</reference>
<dbReference type="AlphaFoldDB" id="A0A934TVE2"/>
<keyword evidence="3 6" id="KW-0812">Transmembrane</keyword>
<protein>
    <submittedName>
        <fullName evidence="7">TerC family protein</fullName>
    </submittedName>
</protein>
<gene>
    <name evidence="7" type="ORF">JJB11_18065</name>
</gene>
<name>A0A934TVE2_9BURK</name>
<evidence type="ECO:0000313" key="8">
    <source>
        <dbReference type="Proteomes" id="UP000630528"/>
    </source>
</evidence>
<organism evidence="7 8">
    <name type="scientific">Ramlibacter ginsenosidimutans</name>
    <dbReference type="NCBI Taxonomy" id="502333"/>
    <lineage>
        <taxon>Bacteria</taxon>
        <taxon>Pseudomonadati</taxon>
        <taxon>Pseudomonadota</taxon>
        <taxon>Betaproteobacteria</taxon>
        <taxon>Burkholderiales</taxon>
        <taxon>Comamonadaceae</taxon>
        <taxon>Ramlibacter</taxon>
    </lineage>
</organism>
<feature type="transmembrane region" description="Helical" evidence="6">
    <location>
        <begin position="73"/>
        <end position="91"/>
    </location>
</feature>
<evidence type="ECO:0000256" key="2">
    <source>
        <dbReference type="ARBA" id="ARBA00007511"/>
    </source>
</evidence>
<comment type="similarity">
    <text evidence="2">Belongs to the TerC family.</text>
</comment>
<evidence type="ECO:0000256" key="3">
    <source>
        <dbReference type="ARBA" id="ARBA00022692"/>
    </source>
</evidence>
<dbReference type="InterPro" id="IPR005496">
    <property type="entry name" value="Integral_membrane_TerC"/>
</dbReference>
<evidence type="ECO:0000256" key="5">
    <source>
        <dbReference type="ARBA" id="ARBA00023136"/>
    </source>
</evidence>
<feature type="transmembrane region" description="Helical" evidence="6">
    <location>
        <begin position="197"/>
        <end position="217"/>
    </location>
</feature>
<dbReference type="PANTHER" id="PTHR30238">
    <property type="entry name" value="MEMBRANE BOUND PREDICTED REDOX MODULATOR"/>
    <property type="match status" value="1"/>
</dbReference>
<dbReference type="NCBIfam" id="TIGR03717">
    <property type="entry name" value="R_switched_YjbE"/>
    <property type="match status" value="1"/>
</dbReference>
<dbReference type="RefSeq" id="WP_201174554.1">
    <property type="nucleotide sequence ID" value="NZ_JAEPWM010000008.1"/>
</dbReference>
<keyword evidence="4 6" id="KW-1133">Transmembrane helix</keyword>
<dbReference type="PANTHER" id="PTHR30238:SF4">
    <property type="entry name" value="SLL1022 PROTEIN"/>
    <property type="match status" value="1"/>
</dbReference>
<dbReference type="Proteomes" id="UP000630528">
    <property type="component" value="Unassembled WGS sequence"/>
</dbReference>
<comment type="caution">
    <text evidence="7">The sequence shown here is derived from an EMBL/GenBank/DDBJ whole genome shotgun (WGS) entry which is preliminary data.</text>
</comment>
<feature type="transmembrane region" description="Helical" evidence="6">
    <location>
        <begin position="103"/>
        <end position="121"/>
    </location>
</feature>
<comment type="subcellular location">
    <subcellularLocation>
        <location evidence="1">Membrane</location>
        <topology evidence="1">Multi-pass membrane protein</topology>
    </subcellularLocation>
</comment>
<feature type="transmembrane region" description="Helical" evidence="6">
    <location>
        <begin position="46"/>
        <end position="67"/>
    </location>
</feature>
<reference evidence="7" key="2">
    <citation type="submission" date="2021-01" db="EMBL/GenBank/DDBJ databases">
        <authorList>
            <person name="Kang M."/>
        </authorList>
    </citation>
    <scope>NUCLEOTIDE SEQUENCE</scope>
    <source>
        <strain evidence="7">KACC 17527</strain>
    </source>
</reference>